<dbReference type="Proteomes" id="UP000298652">
    <property type="component" value="Chromosome 9"/>
</dbReference>
<protein>
    <submittedName>
        <fullName evidence="1">Uncharacterized protein</fullName>
    </submittedName>
</protein>
<name>A0A4V6D550_SETVI</name>
<dbReference type="Gramene" id="TKV96245">
    <property type="protein sequence ID" value="TKV96245"/>
    <property type="gene ID" value="SEVIR_9G417300v2"/>
</dbReference>
<reference evidence="1" key="1">
    <citation type="submission" date="2019-03" db="EMBL/GenBank/DDBJ databases">
        <title>WGS assembly of Setaria viridis.</title>
        <authorList>
            <person name="Huang P."/>
            <person name="Jenkins J."/>
            <person name="Grimwood J."/>
            <person name="Barry K."/>
            <person name="Healey A."/>
            <person name="Mamidi S."/>
            <person name="Sreedasyam A."/>
            <person name="Shu S."/>
            <person name="Feldman M."/>
            <person name="Wu J."/>
            <person name="Yu Y."/>
            <person name="Chen C."/>
            <person name="Johnson J."/>
            <person name="Rokhsar D."/>
            <person name="Baxter I."/>
            <person name="Schmutz J."/>
            <person name="Brutnell T."/>
            <person name="Kellogg E."/>
        </authorList>
    </citation>
    <scope>NUCLEOTIDE SEQUENCE [LARGE SCALE GENOMIC DNA]</scope>
</reference>
<accession>A0A4V6D550</accession>
<organism evidence="1 2">
    <name type="scientific">Setaria viridis</name>
    <name type="common">Green bristlegrass</name>
    <name type="synonym">Setaria italica subsp. viridis</name>
    <dbReference type="NCBI Taxonomy" id="4556"/>
    <lineage>
        <taxon>Eukaryota</taxon>
        <taxon>Viridiplantae</taxon>
        <taxon>Streptophyta</taxon>
        <taxon>Embryophyta</taxon>
        <taxon>Tracheophyta</taxon>
        <taxon>Spermatophyta</taxon>
        <taxon>Magnoliopsida</taxon>
        <taxon>Liliopsida</taxon>
        <taxon>Poales</taxon>
        <taxon>Poaceae</taxon>
        <taxon>PACMAD clade</taxon>
        <taxon>Panicoideae</taxon>
        <taxon>Panicodae</taxon>
        <taxon>Paniceae</taxon>
        <taxon>Cenchrinae</taxon>
        <taxon>Setaria</taxon>
    </lineage>
</organism>
<gene>
    <name evidence="1" type="ORF">SEVIR_9G417300v2</name>
</gene>
<evidence type="ECO:0000313" key="1">
    <source>
        <dbReference type="EMBL" id="TKV96245.1"/>
    </source>
</evidence>
<evidence type="ECO:0000313" key="2">
    <source>
        <dbReference type="Proteomes" id="UP000298652"/>
    </source>
</evidence>
<dbReference type="EMBL" id="CM016560">
    <property type="protein sequence ID" value="TKV96245.1"/>
    <property type="molecule type" value="Genomic_DNA"/>
</dbReference>
<proteinExistence type="predicted"/>
<keyword evidence="2" id="KW-1185">Reference proteome</keyword>
<dbReference type="AlphaFoldDB" id="A0A4V6D550"/>
<sequence>MKPIAVRNQQPPEEKLTHSEETCSFFVRHSINSCYRKDAVLFLLAPSDPRKFNSQPPDCCFLVPFRSISDPTPYKLFQQTPRSYMIMINSCIHYPCHTLHHHPTRV</sequence>